<keyword evidence="2" id="KW-1185">Reference proteome</keyword>
<reference evidence="1 2" key="1">
    <citation type="journal article" date="2014" name="Genome Announc.">
        <title>Draft Genome Sequence of Fervidicella metallireducens Strain AeBT, an Iron-Reducing Thermoanaerobe from the Great Artesian Basin.</title>
        <authorList>
            <person name="Patel B.K."/>
        </authorList>
    </citation>
    <scope>NUCLEOTIDE SEQUENCE [LARGE SCALE GENOMIC DNA]</scope>
    <source>
        <strain evidence="1 2">AeB</strain>
    </source>
</reference>
<sequence>MEKVINSNCKKCPEHLTNRCEGEDENCLCKFCPRNMSVCIKVKWCRETESSIIFEQS</sequence>
<dbReference type="STRING" id="1403537.Q428_10335"/>
<dbReference type="Proteomes" id="UP000019681">
    <property type="component" value="Unassembled WGS sequence"/>
</dbReference>
<evidence type="ECO:0000313" key="1">
    <source>
        <dbReference type="EMBL" id="EYE87962.1"/>
    </source>
</evidence>
<dbReference type="RefSeq" id="WP_035380492.1">
    <property type="nucleotide sequence ID" value="NZ_AZQP01000032.1"/>
</dbReference>
<dbReference type="GO" id="GO:0016787">
    <property type="term" value="F:hydrolase activity"/>
    <property type="evidence" value="ECO:0007669"/>
    <property type="project" value="UniProtKB-KW"/>
</dbReference>
<accession>A0A017RTH4</accession>
<comment type="caution">
    <text evidence="1">The sequence shown here is derived from an EMBL/GenBank/DDBJ whole genome shotgun (WGS) entry which is preliminary data.</text>
</comment>
<dbReference type="AlphaFoldDB" id="A0A017RTH4"/>
<keyword evidence="1" id="KW-0378">Hydrolase</keyword>
<protein>
    <submittedName>
        <fullName evidence="1">Alpha/beta hydrolase</fullName>
    </submittedName>
</protein>
<evidence type="ECO:0000313" key="2">
    <source>
        <dbReference type="Proteomes" id="UP000019681"/>
    </source>
</evidence>
<organism evidence="1 2">
    <name type="scientific">Fervidicella metallireducens AeB</name>
    <dbReference type="NCBI Taxonomy" id="1403537"/>
    <lineage>
        <taxon>Bacteria</taxon>
        <taxon>Bacillati</taxon>
        <taxon>Bacillota</taxon>
        <taxon>Clostridia</taxon>
        <taxon>Eubacteriales</taxon>
        <taxon>Clostridiaceae</taxon>
        <taxon>Fervidicella</taxon>
    </lineage>
</organism>
<dbReference type="EMBL" id="AZQP01000032">
    <property type="protein sequence ID" value="EYE87962.1"/>
    <property type="molecule type" value="Genomic_DNA"/>
</dbReference>
<gene>
    <name evidence="1" type="ORF">Q428_10335</name>
</gene>
<proteinExistence type="predicted"/>
<name>A0A017RTH4_9CLOT</name>